<organism evidence="2">
    <name type="scientific">Arundo donax</name>
    <name type="common">Giant reed</name>
    <name type="synonym">Donax arundinaceus</name>
    <dbReference type="NCBI Taxonomy" id="35708"/>
    <lineage>
        <taxon>Eukaryota</taxon>
        <taxon>Viridiplantae</taxon>
        <taxon>Streptophyta</taxon>
        <taxon>Embryophyta</taxon>
        <taxon>Tracheophyta</taxon>
        <taxon>Spermatophyta</taxon>
        <taxon>Magnoliopsida</taxon>
        <taxon>Liliopsida</taxon>
        <taxon>Poales</taxon>
        <taxon>Poaceae</taxon>
        <taxon>PACMAD clade</taxon>
        <taxon>Arundinoideae</taxon>
        <taxon>Arundineae</taxon>
        <taxon>Arundo</taxon>
    </lineage>
</organism>
<evidence type="ECO:0000313" key="2">
    <source>
        <dbReference type="EMBL" id="JAD27405.1"/>
    </source>
</evidence>
<protein>
    <submittedName>
        <fullName evidence="2">Uncharacterized protein</fullName>
    </submittedName>
</protein>
<accession>A0A0A8YRB1</accession>
<proteinExistence type="predicted"/>
<dbReference type="AlphaFoldDB" id="A0A0A8YRB1"/>
<feature type="region of interest" description="Disordered" evidence="1">
    <location>
        <begin position="1"/>
        <end position="34"/>
    </location>
</feature>
<sequence length="67" mass="7662">MLNHRPMSPTHTTSDIIIKQKGEPHNAPNITSEEKEHLNNREVNKLIEKSILPRLAHLISSRTLETT</sequence>
<evidence type="ECO:0000256" key="1">
    <source>
        <dbReference type="SAM" id="MobiDB-lite"/>
    </source>
</evidence>
<dbReference type="EMBL" id="GBRH01270490">
    <property type="protein sequence ID" value="JAD27405.1"/>
    <property type="molecule type" value="Transcribed_RNA"/>
</dbReference>
<reference evidence="2" key="1">
    <citation type="submission" date="2014-09" db="EMBL/GenBank/DDBJ databases">
        <authorList>
            <person name="Magalhaes I.L.F."/>
            <person name="Oliveira U."/>
            <person name="Santos F.R."/>
            <person name="Vidigal T.H.D.A."/>
            <person name="Brescovit A.D."/>
            <person name="Santos A.J."/>
        </authorList>
    </citation>
    <scope>NUCLEOTIDE SEQUENCE</scope>
    <source>
        <tissue evidence="2">Shoot tissue taken approximately 20 cm above the soil surface</tissue>
    </source>
</reference>
<name>A0A0A8YRB1_ARUDO</name>
<reference evidence="2" key="2">
    <citation type="journal article" date="2015" name="Data Brief">
        <title>Shoot transcriptome of the giant reed, Arundo donax.</title>
        <authorList>
            <person name="Barrero R.A."/>
            <person name="Guerrero F.D."/>
            <person name="Moolhuijzen P."/>
            <person name="Goolsby J.A."/>
            <person name="Tidwell J."/>
            <person name="Bellgard S.E."/>
            <person name="Bellgard M.I."/>
        </authorList>
    </citation>
    <scope>NUCLEOTIDE SEQUENCE</scope>
    <source>
        <tissue evidence="2">Shoot tissue taken approximately 20 cm above the soil surface</tissue>
    </source>
</reference>